<dbReference type="AlphaFoldDB" id="A0A314YU40"/>
<accession>A0A314YU40</accession>
<comment type="caution">
    <text evidence="1">The sequence shown here is derived from an EMBL/GenBank/DDBJ whole genome shotgun (WGS) entry which is preliminary data.</text>
</comment>
<evidence type="ECO:0000313" key="1">
    <source>
        <dbReference type="EMBL" id="PQQ08644.1"/>
    </source>
</evidence>
<protein>
    <submittedName>
        <fullName evidence="1">Uncharacterized protein</fullName>
    </submittedName>
</protein>
<proteinExistence type="predicted"/>
<reference evidence="1 2" key="1">
    <citation type="submission" date="2018-02" db="EMBL/GenBank/DDBJ databases">
        <title>Draft genome of wild Prunus yedoensis var. nudiflora.</title>
        <authorList>
            <person name="Baek S."/>
            <person name="Kim J.-H."/>
            <person name="Choi K."/>
            <person name="Kim G.-B."/>
            <person name="Cho A."/>
            <person name="Jang H."/>
            <person name="Shin C.-H."/>
            <person name="Yu H.-J."/>
            <person name="Mun J.-H."/>
        </authorList>
    </citation>
    <scope>NUCLEOTIDE SEQUENCE [LARGE SCALE GENOMIC DNA]</scope>
    <source>
        <strain evidence="2">cv. Jeju island</strain>
        <tissue evidence="1">Leaf</tissue>
    </source>
</reference>
<sequence>MVAKISSAQSHKIRDFWELQASSDGCFRGELPFSPIFFLLFLPLSMAKSDEGKKMGAPAGLRDSILPCVPRPLGLLNACTWNLFLSLPAAPHMCPFVILFSS</sequence>
<dbReference type="EMBL" id="PJQY01000688">
    <property type="protein sequence ID" value="PQQ08644.1"/>
    <property type="molecule type" value="Genomic_DNA"/>
</dbReference>
<name>A0A314YU40_PRUYE</name>
<keyword evidence="2" id="KW-1185">Reference proteome</keyword>
<organism evidence="1 2">
    <name type="scientific">Prunus yedoensis var. nudiflora</name>
    <dbReference type="NCBI Taxonomy" id="2094558"/>
    <lineage>
        <taxon>Eukaryota</taxon>
        <taxon>Viridiplantae</taxon>
        <taxon>Streptophyta</taxon>
        <taxon>Embryophyta</taxon>
        <taxon>Tracheophyta</taxon>
        <taxon>Spermatophyta</taxon>
        <taxon>Magnoliopsida</taxon>
        <taxon>eudicotyledons</taxon>
        <taxon>Gunneridae</taxon>
        <taxon>Pentapetalae</taxon>
        <taxon>rosids</taxon>
        <taxon>fabids</taxon>
        <taxon>Rosales</taxon>
        <taxon>Rosaceae</taxon>
        <taxon>Amygdaloideae</taxon>
        <taxon>Amygdaleae</taxon>
        <taxon>Prunus</taxon>
    </lineage>
</organism>
<evidence type="ECO:0000313" key="2">
    <source>
        <dbReference type="Proteomes" id="UP000250321"/>
    </source>
</evidence>
<gene>
    <name evidence="1" type="ORF">Pyn_37428</name>
</gene>
<dbReference type="Proteomes" id="UP000250321">
    <property type="component" value="Unassembled WGS sequence"/>
</dbReference>